<reference evidence="4" key="1">
    <citation type="submission" date="2016-06" db="UniProtKB">
        <authorList>
            <consortium name="WormBaseParasite"/>
        </authorList>
    </citation>
    <scope>IDENTIFICATION</scope>
</reference>
<dbReference type="WBParaSite" id="ECPE_0001646201-mRNA-1">
    <property type="protein sequence ID" value="ECPE_0001646201-mRNA-1"/>
    <property type="gene ID" value="ECPE_0001646201"/>
</dbReference>
<evidence type="ECO:0000256" key="1">
    <source>
        <dbReference type="SAM" id="MobiDB-lite"/>
    </source>
</evidence>
<keyword evidence="3" id="KW-1185">Reference proteome</keyword>
<evidence type="ECO:0000313" key="3">
    <source>
        <dbReference type="Proteomes" id="UP000272942"/>
    </source>
</evidence>
<evidence type="ECO:0000313" key="4">
    <source>
        <dbReference type="WBParaSite" id="ECPE_0001646201-mRNA-1"/>
    </source>
</evidence>
<name>A0A183BB34_9TREM</name>
<proteinExistence type="predicted"/>
<accession>A0A183BB34</accession>
<reference evidence="2 3" key="2">
    <citation type="submission" date="2018-11" db="EMBL/GenBank/DDBJ databases">
        <authorList>
            <consortium name="Pathogen Informatics"/>
        </authorList>
    </citation>
    <scope>NUCLEOTIDE SEQUENCE [LARGE SCALE GENOMIC DNA]</scope>
    <source>
        <strain evidence="2 3">Egypt</strain>
    </source>
</reference>
<feature type="region of interest" description="Disordered" evidence="1">
    <location>
        <begin position="1"/>
        <end position="53"/>
    </location>
</feature>
<gene>
    <name evidence="2" type="ORF">ECPE_LOCUS16419</name>
</gene>
<organism evidence="4">
    <name type="scientific">Echinostoma caproni</name>
    <dbReference type="NCBI Taxonomy" id="27848"/>
    <lineage>
        <taxon>Eukaryota</taxon>
        <taxon>Metazoa</taxon>
        <taxon>Spiralia</taxon>
        <taxon>Lophotrochozoa</taxon>
        <taxon>Platyhelminthes</taxon>
        <taxon>Trematoda</taxon>
        <taxon>Digenea</taxon>
        <taxon>Plagiorchiida</taxon>
        <taxon>Echinostomata</taxon>
        <taxon>Echinostomatoidea</taxon>
        <taxon>Echinostomatidae</taxon>
        <taxon>Echinostoma</taxon>
    </lineage>
</organism>
<dbReference type="Proteomes" id="UP000272942">
    <property type="component" value="Unassembled WGS sequence"/>
</dbReference>
<dbReference type="EMBL" id="UZAN01064239">
    <property type="protein sequence ID" value="VDP93691.1"/>
    <property type="molecule type" value="Genomic_DNA"/>
</dbReference>
<dbReference type="AlphaFoldDB" id="A0A183BB34"/>
<evidence type="ECO:0000313" key="2">
    <source>
        <dbReference type="EMBL" id="VDP93691.1"/>
    </source>
</evidence>
<protein>
    <submittedName>
        <fullName evidence="2 4">Uncharacterized protein</fullName>
    </submittedName>
</protein>
<sequence length="95" mass="10543">MEGGTKKVPASEQVKNGTHPTRRADVAAGSTLRDNVNYHPKRTNRQLQPDRQSAASRKIYTECHYVGAVDQCILFYDRVKPAGTARGRTSNSRAK</sequence>